<sequence length="63" mass="7308">MENKGQGHDSVQKDKIIMVKRILLMAAGLLIICSILTQVLFLYLQYKSHDTQVIVYELEQEEK</sequence>
<keyword evidence="1" id="KW-0812">Transmembrane</keyword>
<keyword evidence="1" id="KW-1133">Transmembrane helix</keyword>
<dbReference type="EMBL" id="CP002582">
    <property type="protein sequence ID" value="ADZ84680.1"/>
    <property type="molecule type" value="Genomic_DNA"/>
</dbReference>
<evidence type="ECO:0000313" key="3">
    <source>
        <dbReference type="Proteomes" id="UP000008467"/>
    </source>
</evidence>
<protein>
    <submittedName>
        <fullName evidence="2">Uncharacterized protein</fullName>
    </submittedName>
</protein>
<organism evidence="2 3">
    <name type="scientific">Cellulosilyticum lentocellum (strain ATCC 49066 / DSM 5427 / NCIMB 11756 / RHM5)</name>
    <name type="common">Clostridium lentocellum</name>
    <dbReference type="NCBI Taxonomy" id="642492"/>
    <lineage>
        <taxon>Bacteria</taxon>
        <taxon>Bacillati</taxon>
        <taxon>Bacillota</taxon>
        <taxon>Clostridia</taxon>
        <taxon>Lachnospirales</taxon>
        <taxon>Cellulosilyticaceae</taxon>
        <taxon>Cellulosilyticum</taxon>
    </lineage>
</organism>
<evidence type="ECO:0000256" key="1">
    <source>
        <dbReference type="SAM" id="Phobius"/>
    </source>
</evidence>
<proteinExistence type="predicted"/>
<dbReference type="RefSeq" id="WP_013657960.1">
    <property type="nucleotide sequence ID" value="NC_015275.1"/>
</dbReference>
<accession>F2JMM9</accession>
<keyword evidence="1" id="KW-0472">Membrane</keyword>
<reference evidence="2 3" key="1">
    <citation type="journal article" date="2011" name="J. Bacteriol.">
        <title>Complete genome sequence of the cellulose-degrading bacterium Cellulosilyticum lentocellum.</title>
        <authorList>
            <consortium name="US DOE Joint Genome Institute"/>
            <person name="Miller D.A."/>
            <person name="Suen G."/>
            <person name="Bruce D."/>
            <person name="Copeland A."/>
            <person name="Cheng J.F."/>
            <person name="Detter C."/>
            <person name="Goodwin L.A."/>
            <person name="Han C.S."/>
            <person name="Hauser L.J."/>
            <person name="Land M.L."/>
            <person name="Lapidus A."/>
            <person name="Lucas S."/>
            <person name="Meincke L."/>
            <person name="Pitluck S."/>
            <person name="Tapia R."/>
            <person name="Teshima H."/>
            <person name="Woyke T."/>
            <person name="Fox B.G."/>
            <person name="Angert E.R."/>
            <person name="Currie C.R."/>
        </authorList>
    </citation>
    <scope>NUCLEOTIDE SEQUENCE [LARGE SCALE GENOMIC DNA]</scope>
    <source>
        <strain evidence="3">ATCC 49066 / DSM 5427 / NCIMB 11756 / RHM5</strain>
    </source>
</reference>
<feature type="transmembrane region" description="Helical" evidence="1">
    <location>
        <begin position="22"/>
        <end position="44"/>
    </location>
</feature>
<gene>
    <name evidence="2" type="ordered locus">Clole_2983</name>
</gene>
<name>F2JMM9_CELLD</name>
<dbReference type="KEGG" id="cle:Clole_2983"/>
<evidence type="ECO:0000313" key="2">
    <source>
        <dbReference type="EMBL" id="ADZ84680.1"/>
    </source>
</evidence>
<dbReference type="HOGENOM" id="CLU_2877576_0_0_9"/>
<dbReference type="Proteomes" id="UP000008467">
    <property type="component" value="Chromosome"/>
</dbReference>
<keyword evidence="3" id="KW-1185">Reference proteome</keyword>
<dbReference type="AlphaFoldDB" id="F2JMM9"/>